<feature type="transmembrane region" description="Helical" evidence="7">
    <location>
        <begin position="236"/>
        <end position="257"/>
    </location>
</feature>
<dbReference type="Pfam" id="PF00005">
    <property type="entry name" value="ABC_tran"/>
    <property type="match status" value="1"/>
</dbReference>
<dbReference type="InterPro" id="IPR027417">
    <property type="entry name" value="P-loop_NTPase"/>
</dbReference>
<dbReference type="InterPro" id="IPR039421">
    <property type="entry name" value="Type_1_exporter"/>
</dbReference>
<dbReference type="EMBL" id="JAHQCR010000017">
    <property type="protein sequence ID" value="MBU9720369.1"/>
    <property type="molecule type" value="Genomic_DNA"/>
</dbReference>
<dbReference type="SMART" id="SM00382">
    <property type="entry name" value="AAA"/>
    <property type="match status" value="1"/>
</dbReference>
<feature type="transmembrane region" description="Helical" evidence="7">
    <location>
        <begin position="263"/>
        <end position="281"/>
    </location>
</feature>
<feature type="transmembrane region" description="Helical" evidence="7">
    <location>
        <begin position="57"/>
        <end position="75"/>
    </location>
</feature>
<comment type="subcellular location">
    <subcellularLocation>
        <location evidence="1">Cell membrane</location>
        <topology evidence="1">Multi-pass membrane protein</topology>
    </subcellularLocation>
</comment>
<gene>
    <name evidence="10" type="primary">cydD</name>
    <name evidence="10" type="ORF">KS407_02805</name>
</gene>
<dbReference type="PROSITE" id="PS50929">
    <property type="entry name" value="ABC_TM1F"/>
    <property type="match status" value="1"/>
</dbReference>
<keyword evidence="3" id="KW-0547">Nucleotide-binding</keyword>
<evidence type="ECO:0000256" key="4">
    <source>
        <dbReference type="ARBA" id="ARBA00022840"/>
    </source>
</evidence>
<evidence type="ECO:0000256" key="5">
    <source>
        <dbReference type="ARBA" id="ARBA00022989"/>
    </source>
</evidence>
<dbReference type="SUPFAM" id="SSF52540">
    <property type="entry name" value="P-loop containing nucleoside triphosphate hydrolases"/>
    <property type="match status" value="1"/>
</dbReference>
<feature type="transmembrane region" description="Helical" evidence="7">
    <location>
        <begin position="16"/>
        <end position="37"/>
    </location>
</feature>
<dbReference type="PANTHER" id="PTHR24221">
    <property type="entry name" value="ATP-BINDING CASSETTE SUB-FAMILY B"/>
    <property type="match status" value="1"/>
</dbReference>
<organism evidence="10 11">
    <name type="scientific">Evansella alkalicola</name>
    <dbReference type="NCBI Taxonomy" id="745819"/>
    <lineage>
        <taxon>Bacteria</taxon>
        <taxon>Bacillati</taxon>
        <taxon>Bacillota</taxon>
        <taxon>Bacilli</taxon>
        <taxon>Bacillales</taxon>
        <taxon>Bacillaceae</taxon>
        <taxon>Evansella</taxon>
    </lineage>
</organism>
<evidence type="ECO:0000313" key="10">
    <source>
        <dbReference type="EMBL" id="MBU9720369.1"/>
    </source>
</evidence>
<accession>A0ABS6JP79</accession>
<evidence type="ECO:0000259" key="9">
    <source>
        <dbReference type="PROSITE" id="PS50929"/>
    </source>
</evidence>
<evidence type="ECO:0000256" key="3">
    <source>
        <dbReference type="ARBA" id="ARBA00022741"/>
    </source>
</evidence>
<dbReference type="InterPro" id="IPR011527">
    <property type="entry name" value="ABC1_TM_dom"/>
</dbReference>
<dbReference type="InterPro" id="IPR003593">
    <property type="entry name" value="AAA+_ATPase"/>
</dbReference>
<proteinExistence type="predicted"/>
<dbReference type="Gene3D" id="1.20.1560.10">
    <property type="entry name" value="ABC transporter type 1, transmembrane domain"/>
    <property type="match status" value="1"/>
</dbReference>
<evidence type="ECO:0000313" key="11">
    <source>
        <dbReference type="Proteomes" id="UP000790580"/>
    </source>
</evidence>
<evidence type="ECO:0000256" key="6">
    <source>
        <dbReference type="ARBA" id="ARBA00023136"/>
    </source>
</evidence>
<name>A0ABS6JP79_9BACI</name>
<dbReference type="Proteomes" id="UP000790580">
    <property type="component" value="Unassembled WGS sequence"/>
</dbReference>
<evidence type="ECO:0000256" key="2">
    <source>
        <dbReference type="ARBA" id="ARBA00022692"/>
    </source>
</evidence>
<dbReference type="PROSITE" id="PS50893">
    <property type="entry name" value="ABC_TRANSPORTER_2"/>
    <property type="match status" value="1"/>
</dbReference>
<dbReference type="InterPro" id="IPR014216">
    <property type="entry name" value="ABC_transptr_CydD"/>
</dbReference>
<dbReference type="Pfam" id="PF00664">
    <property type="entry name" value="ABC_membrane"/>
    <property type="match status" value="1"/>
</dbReference>
<dbReference type="PANTHER" id="PTHR24221:SF590">
    <property type="entry name" value="COMPONENT LINKED WITH THE ASSEMBLY OF CYTOCHROME' TRANSPORT TRANSMEMBRANE ATP-BINDING PROTEIN ABC TRANSPORTER CYDD-RELATED"/>
    <property type="match status" value="1"/>
</dbReference>
<dbReference type="SUPFAM" id="SSF90123">
    <property type="entry name" value="ABC transporter transmembrane region"/>
    <property type="match status" value="1"/>
</dbReference>
<feature type="domain" description="ABC transporter" evidence="8">
    <location>
        <begin position="335"/>
        <end position="570"/>
    </location>
</feature>
<evidence type="ECO:0000256" key="7">
    <source>
        <dbReference type="SAM" id="Phobius"/>
    </source>
</evidence>
<reference evidence="10 11" key="1">
    <citation type="submission" date="2021-06" db="EMBL/GenBank/DDBJ databases">
        <title>Bacillus sp. RD4P76, an endophyte from a halophyte.</title>
        <authorList>
            <person name="Sun J.-Q."/>
        </authorList>
    </citation>
    <scope>NUCLEOTIDE SEQUENCE [LARGE SCALE GENOMIC DNA]</scope>
    <source>
        <strain evidence="10 11">JCM 17098</strain>
    </source>
</reference>
<dbReference type="InterPro" id="IPR003439">
    <property type="entry name" value="ABC_transporter-like_ATP-bd"/>
</dbReference>
<keyword evidence="4" id="KW-0067">ATP-binding</keyword>
<keyword evidence="6 7" id="KW-0472">Membrane</keyword>
<dbReference type="PROSITE" id="PS00211">
    <property type="entry name" value="ABC_TRANSPORTER_1"/>
    <property type="match status" value="1"/>
</dbReference>
<dbReference type="RefSeq" id="WP_088075731.1">
    <property type="nucleotide sequence ID" value="NZ_JAHQCR010000017.1"/>
</dbReference>
<evidence type="ECO:0000256" key="1">
    <source>
        <dbReference type="ARBA" id="ARBA00004651"/>
    </source>
</evidence>
<keyword evidence="11" id="KW-1185">Reference proteome</keyword>
<dbReference type="Gene3D" id="3.40.50.300">
    <property type="entry name" value="P-loop containing nucleotide triphosphate hydrolases"/>
    <property type="match status" value="1"/>
</dbReference>
<feature type="domain" description="ABC transmembrane type-1" evidence="9">
    <location>
        <begin position="20"/>
        <end position="300"/>
    </location>
</feature>
<keyword evidence="2 7" id="KW-0812">Transmembrane</keyword>
<protein>
    <submittedName>
        <fullName evidence="10">Thiol reductant ABC exporter subunit CydD</fullName>
    </submittedName>
</protein>
<comment type="caution">
    <text evidence="10">The sequence shown here is derived from an EMBL/GenBank/DDBJ whole genome shotgun (WGS) entry which is preliminary data.</text>
</comment>
<feature type="transmembrane region" description="Helical" evidence="7">
    <location>
        <begin position="158"/>
        <end position="178"/>
    </location>
</feature>
<dbReference type="CDD" id="cd18584">
    <property type="entry name" value="ABC_6TM_AarD_CydD"/>
    <property type="match status" value="1"/>
</dbReference>
<dbReference type="InterPro" id="IPR036640">
    <property type="entry name" value="ABC1_TM_sf"/>
</dbReference>
<dbReference type="InterPro" id="IPR017871">
    <property type="entry name" value="ABC_transporter-like_CS"/>
</dbReference>
<sequence>MKQLKEIARAQKKQMYLLYVLALSIGVIVIGQTYFIVSIVDGVFLKSANMSDVLPSIVGLLMVLLARALFTYLNGRIGMKMASKAKLQFRQKLLSKYTKNPIQASLKGQSGEKVSIMMDAVDEVDSYYSKYYPQMIQTSVVPLIILGTAFYLNWVSGLIMIVTAPFIPIFMIIIGGATQKKSEAQLEKLAAFSGRFLDILQGLTTLKFFGRAKDKQEVIRQSSLQYRDATMDVLKVAFLSSLALEFISMLSIGLIALEVGLRLVVYQHLNFYTAFFVLILAPEFYNSLKELGSAFHAGRGSMGAAKKIIEELEMEEQPVIWGDKILNGGAQPPTIRLENIQFQYGETGFSLQNVSAEISPFAQIAIVGKSGSGKSTLLQVISGLLQPSRGRVNINGSDLLEYKESSWMDQLSYISQDPYLFSGTIRENISIGVKGETSQIELEAAAEKAGIASMIQELEHGYDTTIGEGGRGLSGGEKQRMAIARAFLKKPSVILFDEPTVGLDLQTEKILQESIYELSQSSTVITVAHRLHTIKNSDSILFISNGELVAQGTHDELTNSNSDYRDMVSLQRGDVG</sequence>
<evidence type="ECO:0000259" key="8">
    <source>
        <dbReference type="PROSITE" id="PS50893"/>
    </source>
</evidence>
<keyword evidence="5 7" id="KW-1133">Transmembrane helix</keyword>
<dbReference type="NCBIfam" id="TIGR02857">
    <property type="entry name" value="CydD"/>
    <property type="match status" value="1"/>
</dbReference>